<evidence type="ECO:0000313" key="1">
    <source>
        <dbReference type="Proteomes" id="UP000095286"/>
    </source>
</evidence>
<name>A0AC35TN58_9BILA</name>
<sequence>MLKLILVFICLLHAFLFSDKQILKMCGILLCDEHRAINVKVQIWDRNYFSKNDLLDSTTTDKFGHFCFDKTESKNKKLDPYLIISSLACYRSGPLKIKLKRYQHYVSQGAPPTTNFRLNGRYSSVFLM</sequence>
<accession>A0AC35TN58</accession>
<dbReference type="WBParaSite" id="RSKR_0000260633.1">
    <property type="protein sequence ID" value="RSKR_0000260633.1"/>
    <property type="gene ID" value="RSKR_0000260633"/>
</dbReference>
<organism evidence="1 2">
    <name type="scientific">Rhabditophanes sp. KR3021</name>
    <dbReference type="NCBI Taxonomy" id="114890"/>
    <lineage>
        <taxon>Eukaryota</taxon>
        <taxon>Metazoa</taxon>
        <taxon>Ecdysozoa</taxon>
        <taxon>Nematoda</taxon>
        <taxon>Chromadorea</taxon>
        <taxon>Rhabditida</taxon>
        <taxon>Tylenchina</taxon>
        <taxon>Panagrolaimomorpha</taxon>
        <taxon>Strongyloidoidea</taxon>
        <taxon>Alloionematidae</taxon>
        <taxon>Rhabditophanes</taxon>
    </lineage>
</organism>
<evidence type="ECO:0000313" key="2">
    <source>
        <dbReference type="WBParaSite" id="RSKR_0000260633.1"/>
    </source>
</evidence>
<protein>
    <submittedName>
        <fullName evidence="2">Transthyretin-like family protein</fullName>
    </submittedName>
</protein>
<dbReference type="Proteomes" id="UP000095286">
    <property type="component" value="Unplaced"/>
</dbReference>
<proteinExistence type="predicted"/>
<reference evidence="2" key="1">
    <citation type="submission" date="2016-11" db="UniProtKB">
        <authorList>
            <consortium name="WormBaseParasite"/>
        </authorList>
    </citation>
    <scope>IDENTIFICATION</scope>
    <source>
        <strain evidence="2">KR3021</strain>
    </source>
</reference>